<reference evidence="1 2" key="1">
    <citation type="submission" date="2019-03" db="EMBL/GenBank/DDBJ databases">
        <title>First draft genome of Liparis tanakae, snailfish: a comprehensive survey of snailfish specific genes.</title>
        <authorList>
            <person name="Kim W."/>
            <person name="Song I."/>
            <person name="Jeong J.-H."/>
            <person name="Kim D."/>
            <person name="Kim S."/>
            <person name="Ryu S."/>
            <person name="Song J.Y."/>
            <person name="Lee S.K."/>
        </authorList>
    </citation>
    <scope>NUCLEOTIDE SEQUENCE [LARGE SCALE GENOMIC DNA]</scope>
    <source>
        <tissue evidence="1">Muscle</tissue>
    </source>
</reference>
<accession>A0A4Z2EFR7</accession>
<dbReference type="Proteomes" id="UP000314294">
    <property type="component" value="Unassembled WGS sequence"/>
</dbReference>
<keyword evidence="2" id="KW-1185">Reference proteome</keyword>
<sequence>MDFEKPRPLQVLVGVRTSVTTGFFNIAAGIQTFSDTPTEMTHEVCGTSRIRSLSAARSLPGARLSATGLSEELDSASERRHSSRACRFPDDVLHEASICFSSMPLAECEGLLGMPTSTNVSEPEGTHTKTRFDYFLNFYLS</sequence>
<protein>
    <submittedName>
        <fullName evidence="1">Uncharacterized protein</fullName>
    </submittedName>
</protein>
<dbReference type="AlphaFoldDB" id="A0A4Z2EFR7"/>
<gene>
    <name evidence="1" type="ORF">EYF80_062289</name>
</gene>
<name>A0A4Z2EFR7_9TELE</name>
<organism evidence="1 2">
    <name type="scientific">Liparis tanakae</name>
    <name type="common">Tanaka's snailfish</name>
    <dbReference type="NCBI Taxonomy" id="230148"/>
    <lineage>
        <taxon>Eukaryota</taxon>
        <taxon>Metazoa</taxon>
        <taxon>Chordata</taxon>
        <taxon>Craniata</taxon>
        <taxon>Vertebrata</taxon>
        <taxon>Euteleostomi</taxon>
        <taxon>Actinopterygii</taxon>
        <taxon>Neopterygii</taxon>
        <taxon>Teleostei</taxon>
        <taxon>Neoteleostei</taxon>
        <taxon>Acanthomorphata</taxon>
        <taxon>Eupercaria</taxon>
        <taxon>Perciformes</taxon>
        <taxon>Cottioidei</taxon>
        <taxon>Cottales</taxon>
        <taxon>Liparidae</taxon>
        <taxon>Liparis</taxon>
    </lineage>
</organism>
<evidence type="ECO:0000313" key="1">
    <source>
        <dbReference type="EMBL" id="TNN27565.1"/>
    </source>
</evidence>
<proteinExistence type="predicted"/>
<evidence type="ECO:0000313" key="2">
    <source>
        <dbReference type="Proteomes" id="UP000314294"/>
    </source>
</evidence>
<comment type="caution">
    <text evidence="1">The sequence shown here is derived from an EMBL/GenBank/DDBJ whole genome shotgun (WGS) entry which is preliminary data.</text>
</comment>
<dbReference type="EMBL" id="SRLO01008075">
    <property type="protein sequence ID" value="TNN27565.1"/>
    <property type="molecule type" value="Genomic_DNA"/>
</dbReference>